<evidence type="ECO:0000313" key="3">
    <source>
        <dbReference type="Proteomes" id="UP000236654"/>
    </source>
</evidence>
<proteinExistence type="predicted"/>
<dbReference type="EMBL" id="PJNI01000002">
    <property type="protein sequence ID" value="PKR81673.1"/>
    <property type="molecule type" value="Genomic_DNA"/>
</dbReference>
<gene>
    <name evidence="2" type="ORF">CW751_03870</name>
</gene>
<keyword evidence="3" id="KW-1185">Reference proteome</keyword>
<organism evidence="2 3">
    <name type="scientific">Brumimicrobium salinarum</name>
    <dbReference type="NCBI Taxonomy" id="2058658"/>
    <lineage>
        <taxon>Bacteria</taxon>
        <taxon>Pseudomonadati</taxon>
        <taxon>Bacteroidota</taxon>
        <taxon>Flavobacteriia</taxon>
        <taxon>Flavobacteriales</taxon>
        <taxon>Crocinitomicaceae</taxon>
        <taxon>Brumimicrobium</taxon>
    </lineage>
</organism>
<reference evidence="2 3" key="1">
    <citation type="submission" date="2017-12" db="EMBL/GenBank/DDBJ databases">
        <title>The draft genome sequence of Brumimicrobium saltpan LHR20.</title>
        <authorList>
            <person name="Do Z.-J."/>
            <person name="Luo H.-R."/>
        </authorList>
    </citation>
    <scope>NUCLEOTIDE SEQUENCE [LARGE SCALE GENOMIC DNA]</scope>
    <source>
        <strain evidence="2 3">LHR20</strain>
    </source>
</reference>
<dbReference type="RefSeq" id="WP_101333687.1">
    <property type="nucleotide sequence ID" value="NZ_PJNI01000002.1"/>
</dbReference>
<evidence type="ECO:0000313" key="2">
    <source>
        <dbReference type="EMBL" id="PKR81673.1"/>
    </source>
</evidence>
<dbReference type="Proteomes" id="UP000236654">
    <property type="component" value="Unassembled WGS sequence"/>
</dbReference>
<evidence type="ECO:0000256" key="1">
    <source>
        <dbReference type="SAM" id="Coils"/>
    </source>
</evidence>
<accession>A0A2I0R515</accession>
<name>A0A2I0R515_9FLAO</name>
<dbReference type="AlphaFoldDB" id="A0A2I0R515"/>
<keyword evidence="1" id="KW-0175">Coiled coil</keyword>
<comment type="caution">
    <text evidence="2">The sequence shown here is derived from an EMBL/GenBank/DDBJ whole genome shotgun (WGS) entry which is preliminary data.</text>
</comment>
<dbReference type="OrthoDB" id="1116689at2"/>
<protein>
    <submittedName>
        <fullName evidence="2">Uncharacterized protein</fullName>
    </submittedName>
</protein>
<feature type="coiled-coil region" evidence="1">
    <location>
        <begin position="160"/>
        <end position="187"/>
    </location>
</feature>
<sequence length="365" mass="41749">MRLAGTYHPIPYLLERITHYLPGVTETNALWMGYDSELYTSNDVHPLRDYLKVQGQQLRLTNVTSEWTSTTDLFSTSNQNLNQLSLADEDRLNVLKLFFTSPVDQKKDILVIEFPPNVFLKSLNTEFKGINAQEKHILSHVLISILSAEYKRAYDEMKLLKQIERINKQQAEKVKELKENLRSTELLYSSAIGNIVGEFKTKLEKELGKEFIFDETVIYKLAKERLTIIEIENTVHNAIYLAYNLNLSEQQIRVNAEHIQLNQESITPVSVKPSIDTRQKTSVLLDRYESAAEKVKSNGKALNGKNIAAMMDPPVTPPAITDAVKKNKTKIAYLLKQYPNKWGLTRVGIRPIKELCENTRNAQAI</sequence>